<dbReference type="Gene3D" id="1.10.3680.10">
    <property type="entry name" value="TerB-like"/>
    <property type="match status" value="1"/>
</dbReference>
<feature type="transmembrane region" description="Helical" evidence="1">
    <location>
        <begin position="12"/>
        <end position="32"/>
    </location>
</feature>
<gene>
    <name evidence="2" type="ORF">DKW60_12180</name>
</gene>
<reference evidence="2 3" key="1">
    <citation type="submission" date="2018-05" db="EMBL/GenBank/DDBJ databases">
        <title>Leucothrix arctica sp. nov., isolated from Arctic seawater.</title>
        <authorList>
            <person name="Choi A."/>
            <person name="Baek K."/>
        </authorList>
    </citation>
    <scope>NUCLEOTIDE SEQUENCE [LARGE SCALE GENOMIC DNA]</scope>
    <source>
        <strain evidence="2 3">JCM 18388</strain>
    </source>
</reference>
<dbReference type="OrthoDB" id="5459344at2"/>
<proteinExistence type="predicted"/>
<sequence length="226" mass="23623">MADINKLLGQLLNSGAATGLAGGLAGGLATGMMSKKTKKKIGKTALKAGGIAAVGALAFTAYKQYNKHQGNDGGTTPPPTKTPAKDLELFSAPQDSAFIPALENQQANDELALTLVRAMIAASNADGVMDSKESQVIFEKISELGLDSENQALLVREMNQSVDINTIVKSATSPEVAAEIYTASLLAIDVDNAAERGYLAMLAARLELPQPLVQEIEQLVADQKAL</sequence>
<dbReference type="AlphaFoldDB" id="A0A317CDK5"/>
<name>A0A317CDK5_9GAMM</name>
<organism evidence="2 3">
    <name type="scientific">Leucothrix pacifica</name>
    <dbReference type="NCBI Taxonomy" id="1247513"/>
    <lineage>
        <taxon>Bacteria</taxon>
        <taxon>Pseudomonadati</taxon>
        <taxon>Pseudomonadota</taxon>
        <taxon>Gammaproteobacteria</taxon>
        <taxon>Thiotrichales</taxon>
        <taxon>Thiotrichaceae</taxon>
        <taxon>Leucothrix</taxon>
    </lineage>
</organism>
<dbReference type="RefSeq" id="WP_109837929.1">
    <property type="nucleotide sequence ID" value="NZ_QGKM01000035.1"/>
</dbReference>
<dbReference type="InterPro" id="IPR007486">
    <property type="entry name" value="YebE"/>
</dbReference>
<keyword evidence="1" id="KW-0472">Membrane</keyword>
<dbReference type="SUPFAM" id="SSF158682">
    <property type="entry name" value="TerB-like"/>
    <property type="match status" value="1"/>
</dbReference>
<keyword evidence="1" id="KW-1133">Transmembrane helix</keyword>
<evidence type="ECO:0000313" key="3">
    <source>
        <dbReference type="Proteomes" id="UP000245539"/>
    </source>
</evidence>
<dbReference type="Proteomes" id="UP000245539">
    <property type="component" value="Unassembled WGS sequence"/>
</dbReference>
<evidence type="ECO:0000256" key="1">
    <source>
        <dbReference type="SAM" id="Phobius"/>
    </source>
</evidence>
<feature type="transmembrane region" description="Helical" evidence="1">
    <location>
        <begin position="44"/>
        <end position="62"/>
    </location>
</feature>
<dbReference type="Pfam" id="PF04391">
    <property type="entry name" value="DUF533"/>
    <property type="match status" value="1"/>
</dbReference>
<comment type="caution">
    <text evidence="2">The sequence shown here is derived from an EMBL/GenBank/DDBJ whole genome shotgun (WGS) entry which is preliminary data.</text>
</comment>
<keyword evidence="1" id="KW-0812">Transmembrane</keyword>
<keyword evidence="3" id="KW-1185">Reference proteome</keyword>
<protein>
    <submittedName>
        <fullName evidence="2">DUF533 domain-containing protein</fullName>
    </submittedName>
</protein>
<evidence type="ECO:0000313" key="2">
    <source>
        <dbReference type="EMBL" id="PWQ96734.1"/>
    </source>
</evidence>
<dbReference type="EMBL" id="QGKM01000035">
    <property type="protein sequence ID" value="PWQ96734.1"/>
    <property type="molecule type" value="Genomic_DNA"/>
</dbReference>
<accession>A0A317CDK5</accession>
<dbReference type="InterPro" id="IPR029024">
    <property type="entry name" value="TerB-like"/>
</dbReference>
<dbReference type="CDD" id="cd07178">
    <property type="entry name" value="terB_like_YebE"/>
    <property type="match status" value="1"/>
</dbReference>